<reference evidence="1" key="1">
    <citation type="submission" date="2022-11" db="EMBL/GenBank/DDBJ databases">
        <title>Genome Sequence of Boeremia exigua.</title>
        <authorList>
            <person name="Buettner E."/>
        </authorList>
    </citation>
    <scope>NUCLEOTIDE SEQUENCE</scope>
    <source>
        <strain evidence="1">CU02</strain>
    </source>
</reference>
<accession>A0ACC2HNI3</accession>
<protein>
    <submittedName>
        <fullName evidence="1">Uncharacterized protein</fullName>
    </submittedName>
</protein>
<proteinExistence type="predicted"/>
<name>A0ACC2HNI3_9PLEO</name>
<organism evidence="1 2">
    <name type="scientific">Boeremia exigua</name>
    <dbReference type="NCBI Taxonomy" id="749465"/>
    <lineage>
        <taxon>Eukaryota</taxon>
        <taxon>Fungi</taxon>
        <taxon>Dikarya</taxon>
        <taxon>Ascomycota</taxon>
        <taxon>Pezizomycotina</taxon>
        <taxon>Dothideomycetes</taxon>
        <taxon>Pleosporomycetidae</taxon>
        <taxon>Pleosporales</taxon>
        <taxon>Pleosporineae</taxon>
        <taxon>Didymellaceae</taxon>
        <taxon>Boeremia</taxon>
    </lineage>
</organism>
<evidence type="ECO:0000313" key="1">
    <source>
        <dbReference type="EMBL" id="KAJ8104514.1"/>
    </source>
</evidence>
<dbReference type="EMBL" id="JAPHNI010001965">
    <property type="protein sequence ID" value="KAJ8104514.1"/>
    <property type="molecule type" value="Genomic_DNA"/>
</dbReference>
<evidence type="ECO:0000313" key="2">
    <source>
        <dbReference type="Proteomes" id="UP001153331"/>
    </source>
</evidence>
<comment type="caution">
    <text evidence="1">The sequence shown here is derived from an EMBL/GenBank/DDBJ whole genome shotgun (WGS) entry which is preliminary data.</text>
</comment>
<gene>
    <name evidence="1" type="ORF">OPT61_g10718</name>
</gene>
<sequence>MVLVLVDRVMDCQRAGTEDECFLDLHERIPEWFGGWWHSERIRTQMQNGIAHARKWQDVEGWATLHDQEAARDDLLDGLPMETIDLQMIQQRNSDAKSDVSDTTATSADDVSVASPVGYEDAVEFVIFETGEYVKVSLEDGKEVIEILD</sequence>
<dbReference type="Proteomes" id="UP001153331">
    <property type="component" value="Unassembled WGS sequence"/>
</dbReference>
<keyword evidence="2" id="KW-1185">Reference proteome</keyword>